<dbReference type="RefSeq" id="WP_120523703.1">
    <property type="nucleotide sequence ID" value="NZ_JABFJV010000068.1"/>
</dbReference>
<dbReference type="AlphaFoldDB" id="A0A3A8IZ10"/>
<dbReference type="EMBL" id="JABFJV010000068">
    <property type="protein sequence ID" value="NOK34420.1"/>
    <property type="molecule type" value="Genomic_DNA"/>
</dbReference>
<evidence type="ECO:0000313" key="1">
    <source>
        <dbReference type="EMBL" id="NOK34420.1"/>
    </source>
</evidence>
<sequence>MYEKGGGFSVTLGVPVYAVEGKNLAPEYFVFVPPKGHGVFVNVDRLPDFFRLFSPTTRIEGLPVDEPRVLAFALMHESGHLFHQDAGSFDSTHPLALQDMVAVELTLEDVKAGRTAHLNPELRADLFALGYINEALSDGSDTDRWMEAKSIQGTFSTTTFNITGLRVVEGFGEQGLARRARFRDGSYSHPNFELRMHVLNYLSNPGTQAEELLSTFLKERSAPPSGE</sequence>
<protein>
    <submittedName>
        <fullName evidence="1">Uncharacterized protein</fullName>
    </submittedName>
</protein>
<dbReference type="Proteomes" id="UP000563426">
    <property type="component" value="Unassembled WGS sequence"/>
</dbReference>
<organism evidence="1 2">
    <name type="scientific">Corallococcus exercitus</name>
    <dbReference type="NCBI Taxonomy" id="2316736"/>
    <lineage>
        <taxon>Bacteria</taxon>
        <taxon>Pseudomonadati</taxon>
        <taxon>Myxococcota</taxon>
        <taxon>Myxococcia</taxon>
        <taxon>Myxococcales</taxon>
        <taxon>Cystobacterineae</taxon>
        <taxon>Myxococcaceae</taxon>
        <taxon>Corallococcus</taxon>
    </lineage>
</organism>
<evidence type="ECO:0000313" key="2">
    <source>
        <dbReference type="Proteomes" id="UP000563426"/>
    </source>
</evidence>
<accession>A0A3A8IZ10</accession>
<comment type="caution">
    <text evidence="1">The sequence shown here is derived from an EMBL/GenBank/DDBJ whole genome shotgun (WGS) entry which is preliminary data.</text>
</comment>
<reference evidence="1 2" key="1">
    <citation type="submission" date="2020-05" db="EMBL/GenBank/DDBJ databases">
        <authorList>
            <person name="Whitworth D."/>
        </authorList>
    </citation>
    <scope>NUCLEOTIDE SEQUENCE [LARGE SCALE GENOMIC DNA]</scope>
    <source>
        <strain evidence="1 2">AB043B</strain>
    </source>
</reference>
<dbReference type="OrthoDB" id="9152633at2"/>
<proteinExistence type="predicted"/>
<name>A0A3A8IZ10_9BACT</name>
<keyword evidence="2" id="KW-1185">Reference proteome</keyword>
<gene>
    <name evidence="1" type="ORF">HMI49_14555</name>
</gene>